<sequence length="363" mass="41013">MNTNLKFKILLIAIVIVGITVNITSVSSNQNYQIFDAVSILEYLSGEKNLTEVSDLDFNCNCEITLRDAFIVMQNQLTEETYNNCDLCFNRDASSYVKKMNDFVDNVIKANEKIKNYTYKGNWIGNATGSANGTAEGNYTIYFFGIPVTTYSFSNEPFNASFNLISNGTYNGTYERINNSGYIDGNVTTRIDGTVSVKVITQPVNETNTTEVHNETNNADIYNNSVAVLKDNETEINIVGIEMVDGTDCYKILAVPSKNKSAEILKNMIKSYEDNYTISLNLNESNIKELNITYWISKDNPDNFTILQEHLNAKIENFTQKINKTNEVNQCKDNACIKNVTLDTLNITQMNISVFIKFTEIYY</sequence>
<reference evidence="1" key="1">
    <citation type="submission" date="2019-11" db="EMBL/GenBank/DDBJ databases">
        <title>Lipid analysis of CO2-rich subsurface aquifers suggests an autotrophy-based deep biosphere with lysolipids enriched in CPR bacteria.</title>
        <authorList>
            <person name="Probst A.J."/>
            <person name="Elling F.J."/>
            <person name="Castelle C.J."/>
            <person name="Zhu Q."/>
            <person name="Elvert M."/>
            <person name="Birarda G."/>
            <person name="Holman H.-Y."/>
            <person name="Lane K.R."/>
            <person name="Ladd B."/>
            <person name="Ryan M.C."/>
            <person name="Woyke T."/>
            <person name="Hinrichs K.-U."/>
            <person name="Banfield J.F."/>
        </authorList>
    </citation>
    <scope>NUCLEOTIDE SEQUENCE</scope>
    <source>
        <strain evidence="1">CG_2015-04_33_537</strain>
    </source>
</reference>
<dbReference type="Proteomes" id="UP000738826">
    <property type="component" value="Unassembled WGS sequence"/>
</dbReference>
<evidence type="ECO:0000313" key="1">
    <source>
        <dbReference type="EMBL" id="NCS90915.1"/>
    </source>
</evidence>
<dbReference type="EMBL" id="JAACQH010000010">
    <property type="protein sequence ID" value="NCS90915.1"/>
    <property type="molecule type" value="Genomic_DNA"/>
</dbReference>
<comment type="caution">
    <text evidence="1">The sequence shown here is derived from an EMBL/GenBank/DDBJ whole genome shotgun (WGS) entry which is preliminary data.</text>
</comment>
<name>A0A8J7Z2M7_9ARCH</name>
<proteinExistence type="predicted"/>
<accession>A0A8J7Z2M7</accession>
<gene>
    <name evidence="1" type="ORF">GW779_00605</name>
</gene>
<organism evidence="1 2">
    <name type="scientific">Candidatus Altarchaeum hamiconexum</name>
    <dbReference type="NCBI Taxonomy" id="1803513"/>
    <lineage>
        <taxon>Archaea</taxon>
        <taxon>Candidatus Altarchaeota</taxon>
        <taxon>Candidatus Altiarchaeia</taxon>
        <taxon>Candidatus Altarchaeales</taxon>
        <taxon>Candidatus Altarchaeaceae</taxon>
        <taxon>Candidatus Altarchaeum</taxon>
    </lineage>
</organism>
<dbReference type="AlphaFoldDB" id="A0A8J7Z2M7"/>
<protein>
    <submittedName>
        <fullName evidence="1">Uncharacterized protein</fullName>
    </submittedName>
</protein>
<evidence type="ECO:0000313" key="2">
    <source>
        <dbReference type="Proteomes" id="UP000738826"/>
    </source>
</evidence>